<comment type="subcellular location">
    <subcellularLocation>
        <location evidence="1">Membrane</location>
    </subcellularLocation>
</comment>
<feature type="domain" description="Beta/gamma crystallin 'Greek key'" evidence="6">
    <location>
        <begin position="22"/>
        <end position="62"/>
    </location>
</feature>
<dbReference type="GO" id="GO:0019867">
    <property type="term" value="C:outer membrane"/>
    <property type="evidence" value="ECO:0007669"/>
    <property type="project" value="InterPro"/>
</dbReference>
<keyword evidence="5" id="KW-0732">Signal</keyword>
<feature type="chain" id="PRO_5008381532" description="Beta/gamma crystallin 'Greek key' domain-containing protein" evidence="5">
    <location>
        <begin position="23"/>
        <end position="379"/>
    </location>
</feature>
<feature type="domain" description="Beta/gamma crystallin 'Greek key'" evidence="6">
    <location>
        <begin position="63"/>
        <end position="104"/>
    </location>
</feature>
<comment type="similarity">
    <text evidence="2">Belongs to the beta/gamma-crystallin family.</text>
</comment>
<feature type="signal peptide" evidence="5">
    <location>
        <begin position="1"/>
        <end position="22"/>
    </location>
</feature>
<dbReference type="PROSITE" id="PS50915">
    <property type="entry name" value="CRYSTALLIN_BETA_GAMMA"/>
    <property type="match status" value="3"/>
</dbReference>
<protein>
    <recommendedName>
        <fullName evidence="6">Beta/gamma crystallin 'Greek key' domain-containing protein</fullName>
    </recommendedName>
</protein>
<dbReference type="PANTHER" id="PTHR35603">
    <property type="match status" value="1"/>
</dbReference>
<dbReference type="InterPro" id="IPR008816">
    <property type="entry name" value="Gly_zipper_2TM_dom"/>
</dbReference>
<evidence type="ECO:0000256" key="2">
    <source>
        <dbReference type="ARBA" id="ARBA00009646"/>
    </source>
</evidence>
<accession>A0A1A8XKW1</accession>
<dbReference type="SUPFAM" id="SSF49695">
    <property type="entry name" value="gamma-Crystallin-like"/>
    <property type="match status" value="1"/>
</dbReference>
<evidence type="ECO:0000313" key="7">
    <source>
        <dbReference type="EMBL" id="SBT05809.1"/>
    </source>
</evidence>
<proteinExistence type="inferred from homology"/>
<keyword evidence="4" id="KW-0472">Membrane</keyword>
<reference evidence="7 8" key="1">
    <citation type="submission" date="2016-06" db="EMBL/GenBank/DDBJ databases">
        <authorList>
            <person name="Kjaerup R.B."/>
            <person name="Dalgaard T.S."/>
            <person name="Juul-Madsen H.R."/>
        </authorList>
    </citation>
    <scope>NUCLEOTIDE SEQUENCE [LARGE SCALE GENOMIC DNA]</scope>
    <source>
        <strain evidence="7">3</strain>
    </source>
</reference>
<dbReference type="EMBL" id="FLQX01000102">
    <property type="protein sequence ID" value="SBT05809.1"/>
    <property type="molecule type" value="Genomic_DNA"/>
</dbReference>
<dbReference type="Pfam" id="PF05433">
    <property type="entry name" value="Rick_17kDa_Anti"/>
    <property type="match status" value="1"/>
</dbReference>
<feature type="domain" description="Beta/gamma crystallin 'Greek key'" evidence="6">
    <location>
        <begin position="169"/>
        <end position="210"/>
    </location>
</feature>
<dbReference type="InterPro" id="IPR051407">
    <property type="entry name" value="Bact_OM_lipoprot/Surf_antigen"/>
</dbReference>
<gene>
    <name evidence="7" type="ORF">ACCAA_270068</name>
</gene>
<dbReference type="Pfam" id="PF00030">
    <property type="entry name" value="Crystall"/>
    <property type="match status" value="2"/>
</dbReference>
<dbReference type="InterPro" id="IPR011024">
    <property type="entry name" value="G_crystallin-like"/>
</dbReference>
<keyword evidence="3" id="KW-0677">Repeat</keyword>
<dbReference type="SMART" id="SM00247">
    <property type="entry name" value="XTALbg"/>
    <property type="match status" value="2"/>
</dbReference>
<dbReference type="Proteomes" id="UP000199169">
    <property type="component" value="Unassembled WGS sequence"/>
</dbReference>
<dbReference type="AlphaFoldDB" id="A0A1A8XKW1"/>
<evidence type="ECO:0000256" key="3">
    <source>
        <dbReference type="ARBA" id="ARBA00022737"/>
    </source>
</evidence>
<dbReference type="InterPro" id="IPR001064">
    <property type="entry name" value="Beta/gamma_crystallin"/>
</dbReference>
<dbReference type="STRING" id="1860102.ACCAA_270068"/>
<sequence length="379" mass="40719">MNAISSNALVLAGAILTTPVAAQVTFYEREGFAGRSFTTEEGIGNFERYGFNDRASSVVVLRNAWEVCEDARFSGRCVVLRPGRYPSLAAMSLNDRVSSARTVSRNSRTDASRYAAAPPAAYDNDPAVQVTFFEYEGFAGRSFSTQEQIGNLERHGFNDRASSVVVYRNSWEICEDARFSGRCAILRPGQYPSLAAMGLNDRVSSVRVVSRGAGIDDPRYAPLPVASYDDHRRDRERLYEARVTSVRAVLGPAERRCWVEQEQVVEDRSGANVPGAIVGAVIGGILGHQVGGGRGKDIATAGGAVAGAALGASVGRDGGAQQAHTQDVERCASVSSPGAPAYWEVTYNFRGQEHHVQMSARPGATVAVNERGEPQAIRP</sequence>
<name>A0A1A8XKW1_9PROT</name>
<dbReference type="RefSeq" id="WP_186406789.1">
    <property type="nucleotide sequence ID" value="NZ_FLQX01000102.1"/>
</dbReference>
<evidence type="ECO:0000256" key="4">
    <source>
        <dbReference type="ARBA" id="ARBA00023136"/>
    </source>
</evidence>
<evidence type="ECO:0000256" key="1">
    <source>
        <dbReference type="ARBA" id="ARBA00004370"/>
    </source>
</evidence>
<dbReference type="PANTHER" id="PTHR35603:SF2">
    <property type="entry name" value="OUTER MEMBRANE LIPOPROTEIN"/>
    <property type="match status" value="1"/>
</dbReference>
<keyword evidence="8" id="KW-1185">Reference proteome</keyword>
<organism evidence="7 8">
    <name type="scientific">Candidatus Accumulibacter aalborgensis</name>
    <dbReference type="NCBI Taxonomy" id="1860102"/>
    <lineage>
        <taxon>Bacteria</taxon>
        <taxon>Pseudomonadati</taxon>
        <taxon>Pseudomonadota</taxon>
        <taxon>Betaproteobacteria</taxon>
        <taxon>Candidatus Accumulibacter</taxon>
    </lineage>
</organism>
<evidence type="ECO:0000313" key="8">
    <source>
        <dbReference type="Proteomes" id="UP000199169"/>
    </source>
</evidence>
<evidence type="ECO:0000259" key="6">
    <source>
        <dbReference type="PROSITE" id="PS50915"/>
    </source>
</evidence>
<dbReference type="Gene3D" id="2.60.20.10">
    <property type="entry name" value="Crystallins"/>
    <property type="match status" value="2"/>
</dbReference>
<evidence type="ECO:0000256" key="5">
    <source>
        <dbReference type="SAM" id="SignalP"/>
    </source>
</evidence>